<dbReference type="STRING" id="1618392.UW41_C0001G0042"/>
<reference evidence="1 2" key="1">
    <citation type="journal article" date="2015" name="Nature">
        <title>rRNA introns, odd ribosomes, and small enigmatic genomes across a large radiation of phyla.</title>
        <authorList>
            <person name="Brown C.T."/>
            <person name="Hug L.A."/>
            <person name="Thomas B.C."/>
            <person name="Sharon I."/>
            <person name="Castelle C.J."/>
            <person name="Singh A."/>
            <person name="Wilkins M.J."/>
            <person name="Williams K.H."/>
            <person name="Banfield J.F."/>
        </authorList>
    </citation>
    <scope>NUCLEOTIDE SEQUENCE [LARGE SCALE GENOMIC DNA]</scope>
</reference>
<dbReference type="EMBL" id="LCIE01000001">
    <property type="protein sequence ID" value="KKT49896.1"/>
    <property type="molecule type" value="Genomic_DNA"/>
</dbReference>
<name>A0A0G1HRW5_9BACT</name>
<sequence>MEIEISIQNTDLEGVLEMPRQNIGLVIFVHDSGSGRKSEKNSLVTKELQRLGMGTLHFDLLTEKESGRKENRFNIEMLTERLIAVTKWCLENENLKECSLGYFGASTGSAAALSAAAFWGTKIKAVVTHGGRPDLAMDVLDLIESPTLLIVGGEDKGMISYNRLAYQKLGCIKKLEIVAGATHLFEEDGAMEKLSDLTTLWFTKYL</sequence>
<dbReference type="SUPFAM" id="SSF53474">
    <property type="entry name" value="alpha/beta-Hydrolases"/>
    <property type="match status" value="1"/>
</dbReference>
<proteinExistence type="predicted"/>
<accession>A0A0G1HRW5</accession>
<dbReference type="Gene3D" id="3.40.50.1820">
    <property type="entry name" value="alpha/beta hydrolase"/>
    <property type="match status" value="1"/>
</dbReference>
<evidence type="ECO:0000313" key="1">
    <source>
        <dbReference type="EMBL" id="KKT49896.1"/>
    </source>
</evidence>
<gene>
    <name evidence="1" type="ORF">UW41_C0001G0042</name>
</gene>
<protein>
    <recommendedName>
        <fullName evidence="3">Dienelactone hydrolase domain-containing protein</fullName>
    </recommendedName>
</protein>
<evidence type="ECO:0000313" key="2">
    <source>
        <dbReference type="Proteomes" id="UP000034172"/>
    </source>
</evidence>
<dbReference type="InterPro" id="IPR029058">
    <property type="entry name" value="AB_hydrolase_fold"/>
</dbReference>
<dbReference type="AlphaFoldDB" id="A0A0G1HRW5"/>
<evidence type="ECO:0008006" key="3">
    <source>
        <dbReference type="Google" id="ProtNLM"/>
    </source>
</evidence>
<comment type="caution">
    <text evidence="1">The sequence shown here is derived from an EMBL/GenBank/DDBJ whole genome shotgun (WGS) entry which is preliminary data.</text>
</comment>
<dbReference type="Proteomes" id="UP000034172">
    <property type="component" value="Unassembled WGS sequence"/>
</dbReference>
<organism evidence="1 2">
    <name type="scientific">Candidatus Collierbacteria bacterium GW2011_GWC2_44_18</name>
    <dbReference type="NCBI Taxonomy" id="1618392"/>
    <lineage>
        <taxon>Bacteria</taxon>
        <taxon>Candidatus Collieribacteriota</taxon>
    </lineage>
</organism>
<dbReference type="PATRIC" id="fig|1618392.3.peg.44"/>